<keyword evidence="5" id="KW-1185">Reference proteome</keyword>
<dbReference type="GO" id="GO:0016874">
    <property type="term" value="F:ligase activity"/>
    <property type="evidence" value="ECO:0007669"/>
    <property type="project" value="UniProtKB-KW"/>
</dbReference>
<evidence type="ECO:0000256" key="1">
    <source>
        <dbReference type="ARBA" id="ARBA00000885"/>
    </source>
</evidence>
<keyword evidence="4" id="KW-0436">Ligase</keyword>
<dbReference type="GO" id="GO:0000209">
    <property type="term" value="P:protein polyubiquitination"/>
    <property type="evidence" value="ECO:0007669"/>
    <property type="project" value="InterPro"/>
</dbReference>
<evidence type="ECO:0000313" key="5">
    <source>
        <dbReference type="Proteomes" id="UP001381693"/>
    </source>
</evidence>
<dbReference type="Gene3D" id="3.90.1750.10">
    <property type="entry name" value="Hect, E3 ligase catalytic domains"/>
    <property type="match status" value="1"/>
</dbReference>
<comment type="caution">
    <text evidence="4">The sequence shown here is derived from an EMBL/GenBank/DDBJ whole genome shotgun (WGS) entry which is preliminary data.</text>
</comment>
<proteinExistence type="predicted"/>
<dbReference type="EC" id="2.3.2.26" evidence="2"/>
<name>A0AAN9A3P5_HALRR</name>
<dbReference type="SUPFAM" id="SSF56204">
    <property type="entry name" value="Hect, E3 ligase catalytic domain"/>
    <property type="match status" value="1"/>
</dbReference>
<sequence length="97" mass="10940">MEKSRAVRLGSFGNINNNSILAKLQSGHQPALLSYQKRLDDFIKALYRLRARIVEDGYRQLASLTPQALKGLIRVRFINEQGLDEAGIDQDGLWQLG</sequence>
<evidence type="ECO:0000256" key="3">
    <source>
        <dbReference type="ARBA" id="ARBA00022679"/>
    </source>
</evidence>
<dbReference type="PANTHER" id="PTHR45700:SF3">
    <property type="entry name" value="UBIQUITIN-PROTEIN LIGASE E3B"/>
    <property type="match status" value="1"/>
</dbReference>
<comment type="catalytic activity">
    <reaction evidence="1">
        <text>S-ubiquitinyl-[E2 ubiquitin-conjugating enzyme]-L-cysteine + [acceptor protein]-L-lysine = [E2 ubiquitin-conjugating enzyme]-L-cysteine + N(6)-ubiquitinyl-[acceptor protein]-L-lysine.</text>
        <dbReference type="EC" id="2.3.2.26"/>
    </reaction>
</comment>
<keyword evidence="4" id="KW-0012">Acyltransferase</keyword>
<dbReference type="InterPro" id="IPR035983">
    <property type="entry name" value="Hect_E3_ubiquitin_ligase"/>
</dbReference>
<accession>A0AAN9A3P5</accession>
<dbReference type="InterPro" id="IPR044611">
    <property type="entry name" value="E3A/B/C-like"/>
</dbReference>
<organism evidence="4 5">
    <name type="scientific">Halocaridina rubra</name>
    <name type="common">Hawaiian red shrimp</name>
    <dbReference type="NCBI Taxonomy" id="373956"/>
    <lineage>
        <taxon>Eukaryota</taxon>
        <taxon>Metazoa</taxon>
        <taxon>Ecdysozoa</taxon>
        <taxon>Arthropoda</taxon>
        <taxon>Crustacea</taxon>
        <taxon>Multicrustacea</taxon>
        <taxon>Malacostraca</taxon>
        <taxon>Eumalacostraca</taxon>
        <taxon>Eucarida</taxon>
        <taxon>Decapoda</taxon>
        <taxon>Pleocyemata</taxon>
        <taxon>Caridea</taxon>
        <taxon>Atyoidea</taxon>
        <taxon>Atyidae</taxon>
        <taxon>Halocaridina</taxon>
    </lineage>
</organism>
<reference evidence="4 5" key="1">
    <citation type="submission" date="2023-11" db="EMBL/GenBank/DDBJ databases">
        <title>Halocaridina rubra genome assembly.</title>
        <authorList>
            <person name="Smith C."/>
        </authorList>
    </citation>
    <scope>NUCLEOTIDE SEQUENCE [LARGE SCALE GENOMIC DNA]</scope>
    <source>
        <strain evidence="4">EP-1</strain>
        <tissue evidence="4">Whole</tissue>
    </source>
</reference>
<dbReference type="EMBL" id="JAXCGZ010006992">
    <property type="protein sequence ID" value="KAK7079446.1"/>
    <property type="molecule type" value="Genomic_DNA"/>
</dbReference>
<evidence type="ECO:0000256" key="2">
    <source>
        <dbReference type="ARBA" id="ARBA00012485"/>
    </source>
</evidence>
<keyword evidence="3 4" id="KW-0808">Transferase</keyword>
<dbReference type="Proteomes" id="UP001381693">
    <property type="component" value="Unassembled WGS sequence"/>
</dbReference>
<dbReference type="GO" id="GO:0061630">
    <property type="term" value="F:ubiquitin protein ligase activity"/>
    <property type="evidence" value="ECO:0007669"/>
    <property type="project" value="UniProtKB-EC"/>
</dbReference>
<protein>
    <recommendedName>
        <fullName evidence="2">HECT-type E3 ubiquitin transferase</fullName>
        <ecNumber evidence="2">2.3.2.26</ecNumber>
    </recommendedName>
</protein>
<dbReference type="GO" id="GO:0006511">
    <property type="term" value="P:ubiquitin-dependent protein catabolic process"/>
    <property type="evidence" value="ECO:0007669"/>
    <property type="project" value="TreeGrafter"/>
</dbReference>
<gene>
    <name evidence="4" type="primary">UBE3B_2</name>
    <name evidence="4" type="ORF">SK128_024718</name>
</gene>
<dbReference type="AlphaFoldDB" id="A0AAN9A3P5"/>
<evidence type="ECO:0000313" key="4">
    <source>
        <dbReference type="EMBL" id="KAK7079446.1"/>
    </source>
</evidence>
<dbReference type="PANTHER" id="PTHR45700">
    <property type="entry name" value="UBIQUITIN-PROTEIN LIGASE E3C"/>
    <property type="match status" value="1"/>
</dbReference>